<evidence type="ECO:0000259" key="2">
    <source>
        <dbReference type="Pfam" id="PF24803"/>
    </source>
</evidence>
<keyword evidence="4" id="KW-1185">Reference proteome</keyword>
<dbReference type="PANTHER" id="PTHR37019:SF2">
    <property type="entry name" value="EXPERA DOMAIN-CONTAINING PROTEIN"/>
    <property type="match status" value="1"/>
</dbReference>
<feature type="transmembrane region" description="Helical" evidence="1">
    <location>
        <begin position="60"/>
        <end position="82"/>
    </location>
</feature>
<dbReference type="OrthoDB" id="2937326at2759"/>
<evidence type="ECO:0000256" key="1">
    <source>
        <dbReference type="SAM" id="Phobius"/>
    </source>
</evidence>
<name>M2RR71_CERS8</name>
<dbReference type="PANTHER" id="PTHR37019">
    <property type="entry name" value="CHROMOSOME 1, WHOLE GENOME SHOTGUN SEQUENCE"/>
    <property type="match status" value="1"/>
</dbReference>
<keyword evidence="1" id="KW-1133">Transmembrane helix</keyword>
<gene>
    <name evidence="3" type="ORF">CERSUDRAFT_128116</name>
</gene>
<protein>
    <recommendedName>
        <fullName evidence="2">DUF7704 domain-containing protein</fullName>
    </recommendedName>
</protein>
<dbReference type="EMBL" id="KB445791">
    <property type="protein sequence ID" value="EMD41381.1"/>
    <property type="molecule type" value="Genomic_DNA"/>
</dbReference>
<accession>M2RR71</accession>
<dbReference type="Pfam" id="PF24803">
    <property type="entry name" value="DUF7704"/>
    <property type="match status" value="1"/>
</dbReference>
<reference evidence="3 4" key="1">
    <citation type="journal article" date="2012" name="Proc. Natl. Acad. Sci. U.S.A.">
        <title>Comparative genomics of Ceriporiopsis subvermispora and Phanerochaete chrysosporium provide insight into selective ligninolysis.</title>
        <authorList>
            <person name="Fernandez-Fueyo E."/>
            <person name="Ruiz-Duenas F.J."/>
            <person name="Ferreira P."/>
            <person name="Floudas D."/>
            <person name="Hibbett D.S."/>
            <person name="Canessa P."/>
            <person name="Larrondo L.F."/>
            <person name="James T.Y."/>
            <person name="Seelenfreund D."/>
            <person name="Lobos S."/>
            <person name="Polanco R."/>
            <person name="Tello M."/>
            <person name="Honda Y."/>
            <person name="Watanabe T."/>
            <person name="Watanabe T."/>
            <person name="Ryu J.S."/>
            <person name="Kubicek C.P."/>
            <person name="Schmoll M."/>
            <person name="Gaskell J."/>
            <person name="Hammel K.E."/>
            <person name="St John F.J."/>
            <person name="Vanden Wymelenberg A."/>
            <person name="Sabat G."/>
            <person name="Splinter BonDurant S."/>
            <person name="Syed K."/>
            <person name="Yadav J.S."/>
            <person name="Doddapaneni H."/>
            <person name="Subramanian V."/>
            <person name="Lavin J.L."/>
            <person name="Oguiza J.A."/>
            <person name="Perez G."/>
            <person name="Pisabarro A.G."/>
            <person name="Ramirez L."/>
            <person name="Santoyo F."/>
            <person name="Master E."/>
            <person name="Coutinho P.M."/>
            <person name="Henrissat B."/>
            <person name="Lombard V."/>
            <person name="Magnuson J.K."/>
            <person name="Kuees U."/>
            <person name="Hori C."/>
            <person name="Igarashi K."/>
            <person name="Samejima M."/>
            <person name="Held B.W."/>
            <person name="Barry K.W."/>
            <person name="LaButti K.M."/>
            <person name="Lapidus A."/>
            <person name="Lindquist E.A."/>
            <person name="Lucas S.M."/>
            <person name="Riley R."/>
            <person name="Salamov A.A."/>
            <person name="Hoffmeister D."/>
            <person name="Schwenk D."/>
            <person name="Hadar Y."/>
            <person name="Yarden O."/>
            <person name="de Vries R.P."/>
            <person name="Wiebenga A."/>
            <person name="Stenlid J."/>
            <person name="Eastwood D."/>
            <person name="Grigoriev I.V."/>
            <person name="Berka R.M."/>
            <person name="Blanchette R.A."/>
            <person name="Kersten P."/>
            <person name="Martinez A.T."/>
            <person name="Vicuna R."/>
            <person name="Cullen D."/>
        </authorList>
    </citation>
    <scope>NUCLEOTIDE SEQUENCE [LARGE SCALE GENOMIC DNA]</scope>
    <source>
        <strain evidence="3 4">B</strain>
    </source>
</reference>
<sequence>MADFAALPGFYQLLFLHIEPISTILTAVLIWFFPGAAWFHGELIPSIESISPMDERSVMAVWQLGNCYFLLGLISTFVFRAVRDALPNNPVAQERIIGASFLALAIADVTHMLWTFIGLPESLRYDPLRWNSMVHGNITFVIVLLSGRLAWFAGIGRTKYGNKAQAVKAKSS</sequence>
<feature type="transmembrane region" description="Helical" evidence="1">
    <location>
        <begin position="94"/>
        <end position="114"/>
    </location>
</feature>
<feature type="transmembrane region" description="Helical" evidence="1">
    <location>
        <begin position="134"/>
        <end position="153"/>
    </location>
</feature>
<keyword evidence="1" id="KW-0472">Membrane</keyword>
<dbReference type="STRING" id="914234.M2RR71"/>
<evidence type="ECO:0000313" key="4">
    <source>
        <dbReference type="Proteomes" id="UP000016930"/>
    </source>
</evidence>
<dbReference type="HOGENOM" id="CLU_112091_3_0_1"/>
<dbReference type="Proteomes" id="UP000016930">
    <property type="component" value="Unassembled WGS sequence"/>
</dbReference>
<proteinExistence type="predicted"/>
<keyword evidence="1" id="KW-0812">Transmembrane</keyword>
<evidence type="ECO:0000313" key="3">
    <source>
        <dbReference type="EMBL" id="EMD41381.1"/>
    </source>
</evidence>
<feature type="transmembrane region" description="Helical" evidence="1">
    <location>
        <begin position="21"/>
        <end position="40"/>
    </location>
</feature>
<dbReference type="AlphaFoldDB" id="M2RR71"/>
<organism evidence="3 4">
    <name type="scientific">Ceriporiopsis subvermispora (strain B)</name>
    <name type="common">White-rot fungus</name>
    <name type="synonym">Gelatoporia subvermispora</name>
    <dbReference type="NCBI Taxonomy" id="914234"/>
    <lineage>
        <taxon>Eukaryota</taxon>
        <taxon>Fungi</taxon>
        <taxon>Dikarya</taxon>
        <taxon>Basidiomycota</taxon>
        <taxon>Agaricomycotina</taxon>
        <taxon>Agaricomycetes</taxon>
        <taxon>Polyporales</taxon>
        <taxon>Gelatoporiaceae</taxon>
        <taxon>Gelatoporia</taxon>
    </lineage>
</organism>
<dbReference type="InterPro" id="IPR056121">
    <property type="entry name" value="DUF7704"/>
</dbReference>
<feature type="domain" description="DUF7704" evidence="2">
    <location>
        <begin position="5"/>
        <end position="155"/>
    </location>
</feature>